<evidence type="ECO:0000313" key="2">
    <source>
        <dbReference type="EMBL" id="GFE17891.1"/>
    </source>
</evidence>
<name>A0A640T5V1_9ACTN</name>
<reference evidence="2 3" key="1">
    <citation type="submission" date="2019-12" db="EMBL/GenBank/DDBJ databases">
        <title>Whole genome shotgun sequence of Streptomyces hygroscopicus subsp. glebosus NBRC 13786.</title>
        <authorList>
            <person name="Ichikawa N."/>
            <person name="Kimura A."/>
            <person name="Kitahashi Y."/>
            <person name="Komaki H."/>
            <person name="Tamura T."/>
        </authorList>
    </citation>
    <scope>NUCLEOTIDE SEQUENCE [LARGE SCALE GENOMIC DNA]</scope>
    <source>
        <strain evidence="2 3">NBRC 13786</strain>
    </source>
</reference>
<sequence>MFGEECVDDPCDLSDRSEVIDRRLGIPDLWPLAPESWDEDTFYGLIEVFHDLRARPVTAEELEDSAGLPAQGRRRSPGHARHRPAP</sequence>
<evidence type="ECO:0000313" key="3">
    <source>
        <dbReference type="Proteomes" id="UP000430079"/>
    </source>
</evidence>
<gene>
    <name evidence="2" type="ORF">Sgleb_59380</name>
</gene>
<feature type="region of interest" description="Disordered" evidence="1">
    <location>
        <begin position="60"/>
        <end position="86"/>
    </location>
</feature>
<organism evidence="2 3">
    <name type="scientific">Streptomyces glebosus</name>
    <dbReference type="NCBI Taxonomy" id="249580"/>
    <lineage>
        <taxon>Bacteria</taxon>
        <taxon>Bacillati</taxon>
        <taxon>Actinomycetota</taxon>
        <taxon>Actinomycetes</taxon>
        <taxon>Kitasatosporales</taxon>
        <taxon>Streptomycetaceae</taxon>
        <taxon>Streptomyces</taxon>
    </lineage>
</organism>
<dbReference type="EMBL" id="BLIO01000001">
    <property type="protein sequence ID" value="GFE17891.1"/>
    <property type="molecule type" value="Genomic_DNA"/>
</dbReference>
<dbReference type="Proteomes" id="UP000430079">
    <property type="component" value="Unassembled WGS sequence"/>
</dbReference>
<evidence type="ECO:0000256" key="1">
    <source>
        <dbReference type="SAM" id="MobiDB-lite"/>
    </source>
</evidence>
<keyword evidence="3" id="KW-1185">Reference proteome</keyword>
<accession>A0A640T5V1</accession>
<proteinExistence type="predicted"/>
<protein>
    <submittedName>
        <fullName evidence="2">Uncharacterized protein</fullName>
    </submittedName>
</protein>
<dbReference type="AlphaFoldDB" id="A0A640T5V1"/>
<feature type="compositionally biased region" description="Basic residues" evidence="1">
    <location>
        <begin position="72"/>
        <end position="86"/>
    </location>
</feature>
<comment type="caution">
    <text evidence="2">The sequence shown here is derived from an EMBL/GenBank/DDBJ whole genome shotgun (WGS) entry which is preliminary data.</text>
</comment>